<evidence type="ECO:0000256" key="2">
    <source>
        <dbReference type="ARBA" id="ARBA00023125"/>
    </source>
</evidence>
<dbReference type="PANTHER" id="PTHR43280:SF2">
    <property type="entry name" value="HTH-TYPE TRANSCRIPTIONAL REGULATOR EXSA"/>
    <property type="match status" value="1"/>
</dbReference>
<dbReference type="PANTHER" id="PTHR43280">
    <property type="entry name" value="ARAC-FAMILY TRANSCRIPTIONAL REGULATOR"/>
    <property type="match status" value="1"/>
</dbReference>
<accession>A0A2Y9C9N5</accession>
<organism evidence="5 6">
    <name type="scientific">Faecalicatena orotica</name>
    <dbReference type="NCBI Taxonomy" id="1544"/>
    <lineage>
        <taxon>Bacteria</taxon>
        <taxon>Bacillati</taxon>
        <taxon>Bacillota</taxon>
        <taxon>Clostridia</taxon>
        <taxon>Lachnospirales</taxon>
        <taxon>Lachnospiraceae</taxon>
        <taxon>Faecalicatena</taxon>
    </lineage>
</organism>
<dbReference type="Proteomes" id="UP000245845">
    <property type="component" value="Unassembled WGS sequence"/>
</dbReference>
<dbReference type="RefSeq" id="WP_109729983.1">
    <property type="nucleotide sequence ID" value="NZ_BAAACK010000006.1"/>
</dbReference>
<dbReference type="AlphaFoldDB" id="A0A2Y9C9N5"/>
<name>A0A2Y9C9N5_9FIRM</name>
<dbReference type="PROSITE" id="PS00041">
    <property type="entry name" value="HTH_ARAC_FAMILY_1"/>
    <property type="match status" value="1"/>
</dbReference>
<dbReference type="OrthoDB" id="1650670at2"/>
<evidence type="ECO:0000259" key="4">
    <source>
        <dbReference type="PROSITE" id="PS01124"/>
    </source>
</evidence>
<proteinExistence type="predicted"/>
<evidence type="ECO:0000313" key="6">
    <source>
        <dbReference type="Proteomes" id="UP000245845"/>
    </source>
</evidence>
<dbReference type="GO" id="GO:0003700">
    <property type="term" value="F:DNA-binding transcription factor activity"/>
    <property type="evidence" value="ECO:0007669"/>
    <property type="project" value="InterPro"/>
</dbReference>
<evidence type="ECO:0000313" key="5">
    <source>
        <dbReference type="EMBL" id="PWJ31261.1"/>
    </source>
</evidence>
<dbReference type="SUPFAM" id="SSF46689">
    <property type="entry name" value="Homeodomain-like"/>
    <property type="match status" value="2"/>
</dbReference>
<dbReference type="InterPro" id="IPR018062">
    <property type="entry name" value="HTH_AraC-typ_CS"/>
</dbReference>
<dbReference type="GO" id="GO:0043565">
    <property type="term" value="F:sequence-specific DNA binding"/>
    <property type="evidence" value="ECO:0007669"/>
    <property type="project" value="InterPro"/>
</dbReference>
<keyword evidence="6" id="KW-1185">Reference proteome</keyword>
<dbReference type="EMBL" id="QGDL01000002">
    <property type="protein sequence ID" value="PWJ31261.1"/>
    <property type="molecule type" value="Genomic_DNA"/>
</dbReference>
<protein>
    <submittedName>
        <fullName evidence="5">Helix-turn-helix protein</fullName>
    </submittedName>
</protein>
<feature type="domain" description="HTH araC/xylS-type" evidence="4">
    <location>
        <begin position="301"/>
        <end position="399"/>
    </location>
</feature>
<dbReference type="InterPro" id="IPR018060">
    <property type="entry name" value="HTH_AraC"/>
</dbReference>
<keyword evidence="2" id="KW-0238">DNA-binding</keyword>
<evidence type="ECO:0000256" key="1">
    <source>
        <dbReference type="ARBA" id="ARBA00023015"/>
    </source>
</evidence>
<sequence length="411" mass="48102">MTVDFMEMWKHVVWCSNINLTLVKSGTDDIPDFDLGLRQTLLQPGEKEYFIQLIRDFGREGTICYVNDYFDVEYSVVPIPKEEPYGDFVILGPYRDGYLDQVQLNELMERKAIPRSYVNEMKEYYNAVPILNNMDQWREMCRTMTRVLYQEKMRIREEYVTLTGLISEYQFETAKDVLSFRMIEERYAVEADMLKAISAGNTEEAVKAFNLMGKYKVDNRYKDPVRNLRNRLVIANTVCRKAAEAGGVHPAHIDALSVEMSKRIETISRRQEYDRFIEEILRKYCMLVRNYSLRGCSPVIQKVVNHINLNLTDDLSLKRMAEEYSVNSSYLSTLFKKEMSVTYSDYVNQQRIRQAIKLLNSTNMQIQDVASESGIYDANYFRKLFKKIIGMTPTEYVRQVKSYPKNAGPLN</sequence>
<dbReference type="SMART" id="SM00342">
    <property type="entry name" value="HTH_ARAC"/>
    <property type="match status" value="1"/>
</dbReference>
<dbReference type="InterPro" id="IPR009057">
    <property type="entry name" value="Homeodomain-like_sf"/>
</dbReference>
<dbReference type="Pfam" id="PF12833">
    <property type="entry name" value="HTH_18"/>
    <property type="match status" value="1"/>
</dbReference>
<comment type="caution">
    <text evidence="5">The sequence shown here is derived from an EMBL/GenBank/DDBJ whole genome shotgun (WGS) entry which is preliminary data.</text>
</comment>
<keyword evidence="3" id="KW-0804">Transcription</keyword>
<keyword evidence="1" id="KW-0805">Transcription regulation</keyword>
<dbReference type="PROSITE" id="PS01124">
    <property type="entry name" value="HTH_ARAC_FAMILY_2"/>
    <property type="match status" value="1"/>
</dbReference>
<gene>
    <name evidence="5" type="ORF">A8806_102117</name>
</gene>
<dbReference type="Gene3D" id="1.10.10.60">
    <property type="entry name" value="Homeodomain-like"/>
    <property type="match status" value="2"/>
</dbReference>
<evidence type="ECO:0000256" key="3">
    <source>
        <dbReference type="ARBA" id="ARBA00023163"/>
    </source>
</evidence>
<reference evidence="5 6" key="1">
    <citation type="submission" date="2018-05" db="EMBL/GenBank/DDBJ databases">
        <title>The Hungate 1000. A catalogue of reference genomes from the rumen microbiome.</title>
        <authorList>
            <person name="Kelly W."/>
        </authorList>
    </citation>
    <scope>NUCLEOTIDE SEQUENCE [LARGE SCALE GENOMIC DNA]</scope>
    <source>
        <strain evidence="5 6">NLAE-zl-C242</strain>
    </source>
</reference>